<reference evidence="3" key="1">
    <citation type="journal article" date="2015" name="Nature">
        <title>Complex archaea that bridge the gap between prokaryotes and eukaryotes.</title>
        <authorList>
            <person name="Spang A."/>
            <person name="Saw J.H."/>
            <person name="Jorgensen S.L."/>
            <person name="Zaremba-Niedzwiedzka K."/>
            <person name="Martijn J."/>
            <person name="Lind A.E."/>
            <person name="van Eijk R."/>
            <person name="Schleper C."/>
            <person name="Guy L."/>
            <person name="Ettema T.J."/>
        </authorList>
    </citation>
    <scope>NUCLEOTIDE SEQUENCE</scope>
</reference>
<feature type="domain" description="Galactosyltransferase C-terminal" evidence="2">
    <location>
        <begin position="35"/>
        <end position="83"/>
    </location>
</feature>
<dbReference type="AlphaFoldDB" id="A0A0F9B9E8"/>
<accession>A0A0F9B9E8</accession>
<organism evidence="3">
    <name type="scientific">marine sediment metagenome</name>
    <dbReference type="NCBI Taxonomy" id="412755"/>
    <lineage>
        <taxon>unclassified sequences</taxon>
        <taxon>metagenomes</taxon>
        <taxon>ecological metagenomes</taxon>
    </lineage>
</organism>
<dbReference type="InterPro" id="IPR027791">
    <property type="entry name" value="Galactosyl_T_C"/>
</dbReference>
<dbReference type="EMBL" id="LAZR01038944">
    <property type="protein sequence ID" value="KKL18245.1"/>
    <property type="molecule type" value="Genomic_DNA"/>
</dbReference>
<protein>
    <recommendedName>
        <fullName evidence="2">Galactosyltransferase C-terminal domain-containing protein</fullName>
    </recommendedName>
</protein>
<dbReference type="Gene3D" id="3.90.550.10">
    <property type="entry name" value="Spore Coat Polysaccharide Biosynthesis Protein SpsA, Chain A"/>
    <property type="match status" value="1"/>
</dbReference>
<dbReference type="Pfam" id="PF02709">
    <property type="entry name" value="Glyco_transf_7C"/>
    <property type="match status" value="1"/>
</dbReference>
<name>A0A0F9B9E8_9ZZZZ</name>
<comment type="caution">
    <text evidence="3">The sequence shown here is derived from an EMBL/GenBank/DDBJ whole genome shotgun (WGS) entry which is preliminary data.</text>
</comment>
<dbReference type="SUPFAM" id="SSF53448">
    <property type="entry name" value="Nucleotide-diphospho-sugar transferases"/>
    <property type="match status" value="1"/>
</dbReference>
<proteinExistence type="predicted"/>
<dbReference type="InterPro" id="IPR029044">
    <property type="entry name" value="Nucleotide-diphossugar_trans"/>
</dbReference>
<feature type="non-terminal residue" evidence="3">
    <location>
        <position position="1"/>
    </location>
</feature>
<evidence type="ECO:0000313" key="3">
    <source>
        <dbReference type="EMBL" id="KKL18245.1"/>
    </source>
</evidence>
<keyword evidence="1" id="KW-0808">Transferase</keyword>
<evidence type="ECO:0000259" key="2">
    <source>
        <dbReference type="Pfam" id="PF02709"/>
    </source>
</evidence>
<dbReference type="GO" id="GO:0016740">
    <property type="term" value="F:transferase activity"/>
    <property type="evidence" value="ECO:0007669"/>
    <property type="project" value="UniProtKB-KW"/>
</dbReference>
<gene>
    <name evidence="3" type="ORF">LCGC14_2477470</name>
</gene>
<evidence type="ECO:0000256" key="1">
    <source>
        <dbReference type="ARBA" id="ARBA00022679"/>
    </source>
</evidence>
<sequence length="141" mass="16757">CWSQYRLLPGRDNPYLRIHTPRTISCLVACWYCNKDYFWDIFGGYNEDYYGYGREDSDIWHRAKALLGEIPNLDYCLVHPYHHWHPDNGANPLDRDNKRGNAILKKCMEKPEEIRQMLLAKKDELGNIEHPTFIHGENYGR</sequence>